<dbReference type="EMBL" id="BMAT01009391">
    <property type="protein sequence ID" value="GFS05450.1"/>
    <property type="molecule type" value="Genomic_DNA"/>
</dbReference>
<accession>A0AAV4I6B3</accession>
<name>A0AAV4I6B3_9GAST</name>
<organism evidence="2 3">
    <name type="scientific">Elysia marginata</name>
    <dbReference type="NCBI Taxonomy" id="1093978"/>
    <lineage>
        <taxon>Eukaryota</taxon>
        <taxon>Metazoa</taxon>
        <taxon>Spiralia</taxon>
        <taxon>Lophotrochozoa</taxon>
        <taxon>Mollusca</taxon>
        <taxon>Gastropoda</taxon>
        <taxon>Heterobranchia</taxon>
        <taxon>Euthyneura</taxon>
        <taxon>Panpulmonata</taxon>
        <taxon>Sacoglossa</taxon>
        <taxon>Placobranchoidea</taxon>
        <taxon>Plakobranchidae</taxon>
        <taxon>Elysia</taxon>
    </lineage>
</organism>
<evidence type="ECO:0000313" key="3">
    <source>
        <dbReference type="Proteomes" id="UP000762676"/>
    </source>
</evidence>
<proteinExistence type="predicted"/>
<sequence length="114" mass="12790">MITGDALHTGSTQRRPTKQVTTTNDQTDLNTNADQLTDFKRHTIQHLGINAKLFAPHQRFATEFQENTMVFGLAICSGHVCSPSTGLAMTRRLKRSRHAHMFSDDTNTTDHQLP</sequence>
<gene>
    <name evidence="2" type="ORF">ElyMa_004681600</name>
</gene>
<protein>
    <submittedName>
        <fullName evidence="2">Uncharacterized protein</fullName>
    </submittedName>
</protein>
<reference evidence="2 3" key="1">
    <citation type="journal article" date="2021" name="Elife">
        <title>Chloroplast acquisition without the gene transfer in kleptoplastic sea slugs, Plakobranchus ocellatus.</title>
        <authorList>
            <person name="Maeda T."/>
            <person name="Takahashi S."/>
            <person name="Yoshida T."/>
            <person name="Shimamura S."/>
            <person name="Takaki Y."/>
            <person name="Nagai Y."/>
            <person name="Toyoda A."/>
            <person name="Suzuki Y."/>
            <person name="Arimoto A."/>
            <person name="Ishii H."/>
            <person name="Satoh N."/>
            <person name="Nishiyama T."/>
            <person name="Hasebe M."/>
            <person name="Maruyama T."/>
            <person name="Minagawa J."/>
            <person name="Obokata J."/>
            <person name="Shigenobu S."/>
        </authorList>
    </citation>
    <scope>NUCLEOTIDE SEQUENCE [LARGE SCALE GENOMIC DNA]</scope>
</reference>
<comment type="caution">
    <text evidence="2">The sequence shown here is derived from an EMBL/GenBank/DDBJ whole genome shotgun (WGS) entry which is preliminary data.</text>
</comment>
<feature type="region of interest" description="Disordered" evidence="1">
    <location>
        <begin position="1"/>
        <end position="29"/>
    </location>
</feature>
<evidence type="ECO:0000313" key="2">
    <source>
        <dbReference type="EMBL" id="GFS05450.1"/>
    </source>
</evidence>
<feature type="compositionally biased region" description="Low complexity" evidence="1">
    <location>
        <begin position="19"/>
        <end position="29"/>
    </location>
</feature>
<dbReference type="AlphaFoldDB" id="A0AAV4I6B3"/>
<evidence type="ECO:0000256" key="1">
    <source>
        <dbReference type="SAM" id="MobiDB-lite"/>
    </source>
</evidence>
<keyword evidence="3" id="KW-1185">Reference proteome</keyword>
<dbReference type="Proteomes" id="UP000762676">
    <property type="component" value="Unassembled WGS sequence"/>
</dbReference>